<accession>A0A8X7VF81</accession>
<feature type="region of interest" description="Disordered" evidence="1">
    <location>
        <begin position="113"/>
        <end position="148"/>
    </location>
</feature>
<feature type="region of interest" description="Disordered" evidence="1">
    <location>
        <begin position="29"/>
        <end position="78"/>
    </location>
</feature>
<evidence type="ECO:0000313" key="3">
    <source>
        <dbReference type="Proteomes" id="UP000886595"/>
    </source>
</evidence>
<dbReference type="OrthoDB" id="4348522at2759"/>
<name>A0A8X7VF81_BRACI</name>
<dbReference type="Proteomes" id="UP000886595">
    <property type="component" value="Unassembled WGS sequence"/>
</dbReference>
<comment type="caution">
    <text evidence="2">The sequence shown here is derived from an EMBL/GenBank/DDBJ whole genome shotgun (WGS) entry which is preliminary data.</text>
</comment>
<proteinExistence type="predicted"/>
<evidence type="ECO:0000313" key="2">
    <source>
        <dbReference type="EMBL" id="KAG2310069.1"/>
    </source>
</evidence>
<dbReference type="AlphaFoldDB" id="A0A8X7VF81"/>
<organism evidence="2 3">
    <name type="scientific">Brassica carinata</name>
    <name type="common">Ethiopian mustard</name>
    <name type="synonym">Abyssinian cabbage</name>
    <dbReference type="NCBI Taxonomy" id="52824"/>
    <lineage>
        <taxon>Eukaryota</taxon>
        <taxon>Viridiplantae</taxon>
        <taxon>Streptophyta</taxon>
        <taxon>Embryophyta</taxon>
        <taxon>Tracheophyta</taxon>
        <taxon>Spermatophyta</taxon>
        <taxon>Magnoliopsida</taxon>
        <taxon>eudicotyledons</taxon>
        <taxon>Gunneridae</taxon>
        <taxon>Pentapetalae</taxon>
        <taxon>rosids</taxon>
        <taxon>malvids</taxon>
        <taxon>Brassicales</taxon>
        <taxon>Brassicaceae</taxon>
        <taxon>Brassiceae</taxon>
        <taxon>Brassica</taxon>
    </lineage>
</organism>
<dbReference type="EMBL" id="JAAMPC010000005">
    <property type="protein sequence ID" value="KAG2310069.1"/>
    <property type="molecule type" value="Genomic_DNA"/>
</dbReference>
<evidence type="ECO:0000256" key="1">
    <source>
        <dbReference type="SAM" id="MobiDB-lite"/>
    </source>
</evidence>
<feature type="compositionally biased region" description="Polar residues" evidence="1">
    <location>
        <begin position="48"/>
        <end position="78"/>
    </location>
</feature>
<reference evidence="2 3" key="1">
    <citation type="submission" date="2020-02" db="EMBL/GenBank/DDBJ databases">
        <authorList>
            <person name="Ma Q."/>
            <person name="Huang Y."/>
            <person name="Song X."/>
            <person name="Pei D."/>
        </authorList>
    </citation>
    <scope>NUCLEOTIDE SEQUENCE [LARGE SCALE GENOMIC DNA]</scope>
    <source>
        <strain evidence="2">Sxm20200214</strain>
        <tissue evidence="2">Leaf</tissue>
    </source>
</reference>
<gene>
    <name evidence="2" type="ORF">Bca52824_021626</name>
</gene>
<protein>
    <submittedName>
        <fullName evidence="2">Uncharacterized protein</fullName>
    </submittedName>
</protein>
<sequence length="181" mass="20974">MSGSQCSGGYNYIFGEADEVTRRIEENRRQHGRNNDIPPLVSPEHLSDNISPTMNYRQPQSQHTMSINPNPSDHHQFQNQPTIRRPFCLRCLVSMLISWLMSFFVPTNRPRPIRRPLPTDTPHPPTSGLSSSTERLRDRPSQHSLDVPDMPVRLCSWRENDNFTLHSQVPRRMYSSLAQKQ</sequence>
<keyword evidence="3" id="KW-1185">Reference proteome</keyword>